<dbReference type="Pfam" id="PF00404">
    <property type="entry name" value="Dockerin_1"/>
    <property type="match status" value="1"/>
</dbReference>
<name>A0A1G7LQ24_9DEIN</name>
<dbReference type="PROSITE" id="PS51257">
    <property type="entry name" value="PROKAR_LIPOPROTEIN"/>
    <property type="match status" value="1"/>
</dbReference>
<protein>
    <recommendedName>
        <fullName evidence="4">Dockerin domain-containing protein</fullName>
    </recommendedName>
</protein>
<evidence type="ECO:0000313" key="2">
    <source>
        <dbReference type="EMBL" id="SDF51627.1"/>
    </source>
</evidence>
<dbReference type="AlphaFoldDB" id="A0A1G7LQ24"/>
<dbReference type="InterPro" id="IPR002105">
    <property type="entry name" value="Dockerin_1_rpt"/>
</dbReference>
<reference evidence="3" key="1">
    <citation type="submission" date="2016-10" db="EMBL/GenBank/DDBJ databases">
        <authorList>
            <person name="Varghese N."/>
            <person name="Submissions S."/>
        </authorList>
    </citation>
    <scope>NUCLEOTIDE SEQUENCE [LARGE SCALE GENOMIC DNA]</scope>
    <source>
        <strain evidence="3">CGMCC 1.6992</strain>
    </source>
</reference>
<keyword evidence="1" id="KW-0732">Signal</keyword>
<organism evidence="2 3">
    <name type="scientific">Thermus arciformis</name>
    <dbReference type="NCBI Taxonomy" id="482827"/>
    <lineage>
        <taxon>Bacteria</taxon>
        <taxon>Thermotogati</taxon>
        <taxon>Deinococcota</taxon>
        <taxon>Deinococci</taxon>
        <taxon>Thermales</taxon>
        <taxon>Thermaceae</taxon>
        <taxon>Thermus</taxon>
    </lineage>
</organism>
<proteinExistence type="predicted"/>
<dbReference type="Proteomes" id="UP000199446">
    <property type="component" value="Unassembled WGS sequence"/>
</dbReference>
<dbReference type="InterPro" id="IPR036439">
    <property type="entry name" value="Dockerin_dom_sf"/>
</dbReference>
<dbReference type="GO" id="GO:0000272">
    <property type="term" value="P:polysaccharide catabolic process"/>
    <property type="evidence" value="ECO:0007669"/>
    <property type="project" value="InterPro"/>
</dbReference>
<sequence>MRMNANLKLVLALSALAALAGCGGPQAFPGGDGALHFQGEGVRGFLLEARYDPAALRYLGAEGGFLLESYAPEPGRLRLAGVSYTPQSGEVLRLRFQALRPGASPEVRVLESLGGPLRPAQTASGPAPQGLRSLALTPLPGVDQSEVAPDFAQNPLGDLNGSGAVSLADALLLADLLSGAESPTPYRRYHGDLDSNGQVDEQDVVRLLRKLVNPSLGAGLEVAPLRLALNPGESAYVLVGNSGNEPLPPLVLEAAPGLSVAEETPSGYAGRVYRVAASQSVSQGALLFRAGNQARAVAVNGTAPDFLLGLSGTPTGPVGGTAQATLTLTPLNGFTGTVSLSLVDPPAGVSLSPAGLIVSGPDPVDLPLTLTLDPGLAPQDYPLTLRASGGSRTREVQFTLKATDFALAGSPALTLPWGGMGSLGVAVLPQNGFATPLNLALKRQDGTPLPPGLALTTPTLPPSGGPVGLQVQNPPPGDYPLRLEATPQGGGATRSLDFTLTVTYSPEWRVVLSWTSGADLDLHLFYPDTPAAHHVYWQNPGVCPPAGEACLEGDTLQGPGQEALRFTSTGGSYRVYVHWYFGGGSWATAGAQVQVFNAGYPVGSFPAPGDPGGYGTWWHVLTVGPGGLEAGSGVAGIAPQGGLTPLGLPQKPGRR</sequence>
<accession>A0A1G7LQ24</accession>
<feature type="chain" id="PRO_5011712557" description="Dockerin domain-containing protein" evidence="1">
    <location>
        <begin position="21"/>
        <end position="655"/>
    </location>
</feature>
<keyword evidence="3" id="KW-1185">Reference proteome</keyword>
<evidence type="ECO:0000256" key="1">
    <source>
        <dbReference type="SAM" id="SignalP"/>
    </source>
</evidence>
<dbReference type="STRING" id="482827.SAMN04488243_1732"/>
<gene>
    <name evidence="2" type="ORF">SAMN04488243_1732</name>
</gene>
<dbReference type="Gene3D" id="1.10.1330.10">
    <property type="entry name" value="Dockerin domain"/>
    <property type="match status" value="1"/>
</dbReference>
<dbReference type="EMBL" id="FNBC01000073">
    <property type="protein sequence ID" value="SDF51627.1"/>
    <property type="molecule type" value="Genomic_DNA"/>
</dbReference>
<evidence type="ECO:0008006" key="4">
    <source>
        <dbReference type="Google" id="ProtNLM"/>
    </source>
</evidence>
<dbReference type="GO" id="GO:0004553">
    <property type="term" value="F:hydrolase activity, hydrolyzing O-glycosyl compounds"/>
    <property type="evidence" value="ECO:0007669"/>
    <property type="project" value="InterPro"/>
</dbReference>
<feature type="signal peptide" evidence="1">
    <location>
        <begin position="1"/>
        <end position="20"/>
    </location>
</feature>
<evidence type="ECO:0000313" key="3">
    <source>
        <dbReference type="Proteomes" id="UP000199446"/>
    </source>
</evidence>
<dbReference type="InterPro" id="IPR018247">
    <property type="entry name" value="EF_Hand_1_Ca_BS"/>
</dbReference>
<dbReference type="PROSITE" id="PS00018">
    <property type="entry name" value="EF_HAND_1"/>
    <property type="match status" value="1"/>
</dbReference>
<dbReference type="SUPFAM" id="SSF63446">
    <property type="entry name" value="Type I dockerin domain"/>
    <property type="match status" value="1"/>
</dbReference>